<keyword evidence="3" id="KW-1185">Reference proteome</keyword>
<dbReference type="Proteomes" id="UP001066276">
    <property type="component" value="Chromosome 6"/>
</dbReference>
<protein>
    <submittedName>
        <fullName evidence="2">Uncharacterized protein</fullName>
    </submittedName>
</protein>
<evidence type="ECO:0000256" key="1">
    <source>
        <dbReference type="SAM" id="MobiDB-lite"/>
    </source>
</evidence>
<reference evidence="2" key="1">
    <citation type="journal article" date="2022" name="bioRxiv">
        <title>Sequencing and chromosome-scale assembly of the giantPleurodeles waltlgenome.</title>
        <authorList>
            <person name="Brown T."/>
            <person name="Elewa A."/>
            <person name="Iarovenko S."/>
            <person name="Subramanian E."/>
            <person name="Araus A.J."/>
            <person name="Petzold A."/>
            <person name="Susuki M."/>
            <person name="Suzuki K.-i.T."/>
            <person name="Hayashi T."/>
            <person name="Toyoda A."/>
            <person name="Oliveira C."/>
            <person name="Osipova E."/>
            <person name="Leigh N.D."/>
            <person name="Simon A."/>
            <person name="Yun M.H."/>
        </authorList>
    </citation>
    <scope>NUCLEOTIDE SEQUENCE</scope>
    <source>
        <strain evidence="2">20211129_DDA</strain>
        <tissue evidence="2">Liver</tissue>
    </source>
</reference>
<proteinExistence type="predicted"/>
<feature type="compositionally biased region" description="Acidic residues" evidence="1">
    <location>
        <begin position="63"/>
        <end position="72"/>
    </location>
</feature>
<feature type="compositionally biased region" description="Basic and acidic residues" evidence="1">
    <location>
        <begin position="26"/>
        <end position="62"/>
    </location>
</feature>
<dbReference type="AlphaFoldDB" id="A0AAV7QFY7"/>
<organism evidence="2 3">
    <name type="scientific">Pleurodeles waltl</name>
    <name type="common">Iberian ribbed newt</name>
    <dbReference type="NCBI Taxonomy" id="8319"/>
    <lineage>
        <taxon>Eukaryota</taxon>
        <taxon>Metazoa</taxon>
        <taxon>Chordata</taxon>
        <taxon>Craniata</taxon>
        <taxon>Vertebrata</taxon>
        <taxon>Euteleostomi</taxon>
        <taxon>Amphibia</taxon>
        <taxon>Batrachia</taxon>
        <taxon>Caudata</taxon>
        <taxon>Salamandroidea</taxon>
        <taxon>Salamandridae</taxon>
        <taxon>Pleurodelinae</taxon>
        <taxon>Pleurodeles</taxon>
    </lineage>
</organism>
<evidence type="ECO:0000313" key="3">
    <source>
        <dbReference type="Proteomes" id="UP001066276"/>
    </source>
</evidence>
<dbReference type="EMBL" id="JANPWB010000010">
    <property type="protein sequence ID" value="KAJ1138167.1"/>
    <property type="molecule type" value="Genomic_DNA"/>
</dbReference>
<name>A0AAV7QFY7_PLEWA</name>
<comment type="caution">
    <text evidence="2">The sequence shown here is derived from an EMBL/GenBank/DDBJ whole genome shotgun (WGS) entry which is preliminary data.</text>
</comment>
<feature type="region of interest" description="Disordered" evidence="1">
    <location>
        <begin position="1"/>
        <end position="72"/>
    </location>
</feature>
<gene>
    <name evidence="2" type="ORF">NDU88_004558</name>
</gene>
<evidence type="ECO:0000313" key="2">
    <source>
        <dbReference type="EMBL" id="KAJ1138167.1"/>
    </source>
</evidence>
<accession>A0AAV7QFY7</accession>
<sequence>MQVRACQTVPRGCLPTPGLPSSDVDPGVRFETPEDEEQVRTPREEEVPARTQKGGKEWTETPEKEEEAELRDEDARTLSLYYWRKGLF</sequence>